<accession>A0A9W7L2R2</accession>
<feature type="region of interest" description="Disordered" evidence="1">
    <location>
        <begin position="165"/>
        <end position="187"/>
    </location>
</feature>
<evidence type="ECO:0000313" key="2">
    <source>
        <dbReference type="EMBL" id="GMI26283.1"/>
    </source>
</evidence>
<sequence>MFQSRDVIGAMKILNDTISKTTEKLTGMANIIVLGKNDESVEVRMALEGSLLVLLSVLEGVQEHEDSRLFEVQKKGGKLESMMERFYPDFTLHMPFAVQKGQCGEDDSALDTRRGKLLTSEVIKMDYWLRQQSLIPDPRKEEVLANQNHMLKVSCGHEDNIKIARPEASGRRRRSSPLGGVRKLVMG</sequence>
<dbReference type="AlphaFoldDB" id="A0A9W7L2R2"/>
<organism evidence="2 3">
    <name type="scientific">Triparma retinervis</name>
    <dbReference type="NCBI Taxonomy" id="2557542"/>
    <lineage>
        <taxon>Eukaryota</taxon>
        <taxon>Sar</taxon>
        <taxon>Stramenopiles</taxon>
        <taxon>Ochrophyta</taxon>
        <taxon>Bolidophyceae</taxon>
        <taxon>Parmales</taxon>
        <taxon>Triparmaceae</taxon>
        <taxon>Triparma</taxon>
    </lineage>
</organism>
<name>A0A9W7L2R2_9STRA</name>
<evidence type="ECO:0000256" key="1">
    <source>
        <dbReference type="SAM" id="MobiDB-lite"/>
    </source>
</evidence>
<reference evidence="2" key="1">
    <citation type="submission" date="2022-07" db="EMBL/GenBank/DDBJ databases">
        <title>Genome analysis of Parmales, a sister group of diatoms, reveals the evolutionary specialization of diatoms from phago-mixotrophs to photoautotrophs.</title>
        <authorList>
            <person name="Ban H."/>
            <person name="Sato S."/>
            <person name="Yoshikawa S."/>
            <person name="Kazumasa Y."/>
            <person name="Nakamura Y."/>
            <person name="Ichinomiya M."/>
            <person name="Saitoh K."/>
            <person name="Sato N."/>
            <person name="Blanc-Mathieu R."/>
            <person name="Endo H."/>
            <person name="Kuwata A."/>
            <person name="Ogata H."/>
        </authorList>
    </citation>
    <scope>NUCLEOTIDE SEQUENCE</scope>
</reference>
<gene>
    <name evidence="2" type="ORF">TrRE_jg8504</name>
</gene>
<protein>
    <submittedName>
        <fullName evidence="2">Uncharacterized protein</fullName>
    </submittedName>
</protein>
<dbReference type="Proteomes" id="UP001165082">
    <property type="component" value="Unassembled WGS sequence"/>
</dbReference>
<proteinExistence type="predicted"/>
<evidence type="ECO:0000313" key="3">
    <source>
        <dbReference type="Proteomes" id="UP001165082"/>
    </source>
</evidence>
<comment type="caution">
    <text evidence="2">The sequence shown here is derived from an EMBL/GenBank/DDBJ whole genome shotgun (WGS) entry which is preliminary data.</text>
</comment>
<dbReference type="EMBL" id="BRXZ01007270">
    <property type="protein sequence ID" value="GMI26283.1"/>
    <property type="molecule type" value="Genomic_DNA"/>
</dbReference>
<keyword evidence="3" id="KW-1185">Reference proteome</keyword>
<feature type="compositionally biased region" description="Low complexity" evidence="1">
    <location>
        <begin position="176"/>
        <end position="187"/>
    </location>
</feature>